<sequence>MAKVEVKLAGKKVTIDTNRPKVAKALAALVEACATRTFPIGMILEHANGTEYQLISIKRNKYDSSPRAYLVNTETGRARNSSKVVSVLGDFHSEDGLYTEDLPCERDAFIDPEGDGEYIDID</sequence>
<gene>
    <name evidence="1" type="ORF">TM448A02752_0002</name>
</gene>
<evidence type="ECO:0000313" key="1">
    <source>
        <dbReference type="EMBL" id="QJA52485.1"/>
    </source>
</evidence>
<dbReference type="EMBL" id="MT144344">
    <property type="protein sequence ID" value="QJA52485.1"/>
    <property type="molecule type" value="Genomic_DNA"/>
</dbReference>
<reference evidence="1" key="1">
    <citation type="submission" date="2020-03" db="EMBL/GenBank/DDBJ databases">
        <title>The deep terrestrial virosphere.</title>
        <authorList>
            <person name="Holmfeldt K."/>
            <person name="Nilsson E."/>
            <person name="Simone D."/>
            <person name="Lopez-Fernandez M."/>
            <person name="Wu X."/>
            <person name="de Brujin I."/>
            <person name="Lundin D."/>
            <person name="Andersson A."/>
            <person name="Bertilsson S."/>
            <person name="Dopson M."/>
        </authorList>
    </citation>
    <scope>NUCLEOTIDE SEQUENCE</scope>
    <source>
        <strain evidence="1">TM448A02752</strain>
    </source>
</reference>
<protein>
    <submittedName>
        <fullName evidence="1">Uncharacterized protein</fullName>
    </submittedName>
</protein>
<dbReference type="AlphaFoldDB" id="A0A6H1ZYZ4"/>
<organism evidence="1">
    <name type="scientific">viral metagenome</name>
    <dbReference type="NCBI Taxonomy" id="1070528"/>
    <lineage>
        <taxon>unclassified sequences</taxon>
        <taxon>metagenomes</taxon>
        <taxon>organismal metagenomes</taxon>
    </lineage>
</organism>
<accession>A0A6H1ZYZ4</accession>
<proteinExistence type="predicted"/>
<name>A0A6H1ZYZ4_9ZZZZ</name>